<feature type="compositionally biased region" description="Basic residues" evidence="1">
    <location>
        <begin position="518"/>
        <end position="552"/>
    </location>
</feature>
<evidence type="ECO:0000259" key="2">
    <source>
        <dbReference type="Pfam" id="PF24499"/>
    </source>
</evidence>
<feature type="region of interest" description="Disordered" evidence="1">
    <location>
        <begin position="493"/>
        <end position="731"/>
    </location>
</feature>
<evidence type="ECO:0000259" key="3">
    <source>
        <dbReference type="Pfam" id="PF24501"/>
    </source>
</evidence>
<dbReference type="InterPro" id="IPR055437">
    <property type="entry name" value="TMEM131L_Ig_5"/>
</dbReference>
<feature type="compositionally biased region" description="Pro residues" evidence="1">
    <location>
        <begin position="503"/>
        <end position="516"/>
    </location>
</feature>
<reference evidence="4" key="1">
    <citation type="submission" date="2021-12" db="EMBL/GenBank/DDBJ databases">
        <authorList>
            <person name="Martin H S."/>
        </authorList>
    </citation>
    <scope>NUCLEOTIDE SEQUENCE</scope>
</reference>
<feature type="compositionally biased region" description="Polar residues" evidence="1">
    <location>
        <begin position="722"/>
        <end position="731"/>
    </location>
</feature>
<dbReference type="OrthoDB" id="168404at2759"/>
<evidence type="ECO:0000313" key="5">
    <source>
        <dbReference type="Proteomes" id="UP000838878"/>
    </source>
</evidence>
<dbReference type="PANTHER" id="PTHR22050">
    <property type="entry name" value="RW1 PROTEIN HOMOLOG"/>
    <property type="match status" value="1"/>
</dbReference>
<feature type="domain" description="TMEM131L fifth Ig-like" evidence="3">
    <location>
        <begin position="345"/>
        <end position="410"/>
    </location>
</feature>
<feature type="compositionally biased region" description="Basic and acidic residues" evidence="1">
    <location>
        <begin position="711"/>
        <end position="721"/>
    </location>
</feature>
<sequence>MMCVCVCVCCAQYAGSSAELEVESSMAVRMRVTALQAAPPRAPEPALLFDWEGPGRGEVAPGLQRVATVSFAPERRCEPRCYTGLDPHTPEGAAWARRGARWDEAALREDAALLRARLARYAQHAAAAPGTNFTLHLHTTEVLQIVVSGSARLQWPRLAAARAGAAALAAVRRAAPLRLALRNPAHVPLLLHALPAPAAALLPDLPPSAGGDSEFCTNEKCIWSRDAFNLTGWRATRGEAREYSDAAAGEGAPPALLLQPHAEVELSVTFSPPDAGSFTTYLYLRNNLTILEGVQLYGQGEYPRFDIGGKRPGAASPFVFEVRECSWSGVTGGGGAAARRLVARNAGRVRVTLAGWSVARGGCAARGWRLAPCAPLHLAPNASAPLHLAFAPDYSLSRLTATLHLHTDLGPAEYVLMATVPAKVLAQCAAIAPRPPWEGLLRSAGTVLAFAAFALVLAAAALDAERLLRRARAARPPPPPHAPLDLRRLAPPAPRARARAAPPGAPPPPRPAPPRAARPARRATRLRALARRGAAPRRRLLALQRGRRPGPRRRADAEPTPADEEGGSTGSDVSTPAEDRDDADEPYGGDVEPDPRDDSPTDGCDVTPIVKPLVLPPARTQPAEPARARGRRSLGEGGEARRERARAGDPAERRAPPARHHVRKERAPRRRERALPSPPPRSPAPGAGAEAGARSWSAVVSGPPLAPIGSDVRRREPDRASDNSLFYFNGSTDAAARPDTEFAWRPPVAADRPAFAPPRDYLVSDETHTLGVGSVGSVGGVTGVGGGYGVGLGSVWGGGGWGAWGAGPLRPPPGFAPPSPPAQQRSYDPFQSLASIWAPAPHEWRPAPSPAPASPAHAAPARDRDDHN</sequence>
<gene>
    <name evidence="4" type="ORF">BINO364_LOCUS5703</name>
</gene>
<feature type="compositionally biased region" description="Basic and acidic residues" evidence="1">
    <location>
        <begin position="638"/>
        <end position="655"/>
    </location>
</feature>
<feature type="non-terminal residue" evidence="4">
    <location>
        <position position="868"/>
    </location>
</feature>
<organism evidence="4 5">
    <name type="scientific">Brenthis ino</name>
    <name type="common">lesser marbled fritillary</name>
    <dbReference type="NCBI Taxonomy" id="405034"/>
    <lineage>
        <taxon>Eukaryota</taxon>
        <taxon>Metazoa</taxon>
        <taxon>Ecdysozoa</taxon>
        <taxon>Arthropoda</taxon>
        <taxon>Hexapoda</taxon>
        <taxon>Insecta</taxon>
        <taxon>Pterygota</taxon>
        <taxon>Neoptera</taxon>
        <taxon>Endopterygota</taxon>
        <taxon>Lepidoptera</taxon>
        <taxon>Glossata</taxon>
        <taxon>Ditrysia</taxon>
        <taxon>Papilionoidea</taxon>
        <taxon>Nymphalidae</taxon>
        <taxon>Heliconiinae</taxon>
        <taxon>Argynnini</taxon>
        <taxon>Brenthis</taxon>
    </lineage>
</organism>
<dbReference type="Pfam" id="PF24499">
    <property type="entry name" value="Ig_TMEM131L_4"/>
    <property type="match status" value="1"/>
</dbReference>
<proteinExistence type="predicted"/>
<dbReference type="Proteomes" id="UP000838878">
    <property type="component" value="Chromosome 13"/>
</dbReference>
<evidence type="ECO:0000313" key="4">
    <source>
        <dbReference type="EMBL" id="CAH0719353.1"/>
    </source>
</evidence>
<feature type="compositionally biased region" description="Low complexity" evidence="1">
    <location>
        <begin position="684"/>
        <end position="695"/>
    </location>
</feature>
<protein>
    <recommendedName>
        <fullName evidence="6">Transmembrane protein 131</fullName>
    </recommendedName>
</protein>
<dbReference type="EMBL" id="OV170233">
    <property type="protein sequence ID" value="CAH0719353.1"/>
    <property type="molecule type" value="Genomic_DNA"/>
</dbReference>
<accession>A0A8J9VBA5</accession>
<name>A0A8J9VBA5_9NEOP</name>
<feature type="region of interest" description="Disordered" evidence="1">
    <location>
        <begin position="801"/>
        <end position="868"/>
    </location>
</feature>
<dbReference type="InterPro" id="IPR039877">
    <property type="entry name" value="TMEM131-like"/>
</dbReference>
<evidence type="ECO:0008006" key="6">
    <source>
        <dbReference type="Google" id="ProtNLM"/>
    </source>
</evidence>
<dbReference type="Pfam" id="PF24501">
    <property type="entry name" value="Ig_TMEM131L_5"/>
    <property type="match status" value="1"/>
</dbReference>
<dbReference type="AlphaFoldDB" id="A0A8J9VBA5"/>
<feature type="compositionally biased region" description="Basic residues" evidence="1">
    <location>
        <begin position="656"/>
        <end position="672"/>
    </location>
</feature>
<evidence type="ECO:0000256" key="1">
    <source>
        <dbReference type="SAM" id="MobiDB-lite"/>
    </source>
</evidence>
<keyword evidence="5" id="KW-1185">Reference proteome</keyword>
<feature type="domain" description="TMEM131L fourth Ig-like" evidence="2">
    <location>
        <begin position="170"/>
        <end position="300"/>
    </location>
</feature>
<dbReference type="GO" id="GO:0016020">
    <property type="term" value="C:membrane"/>
    <property type="evidence" value="ECO:0007669"/>
    <property type="project" value="TreeGrafter"/>
</dbReference>
<dbReference type="InterPro" id="IPR055436">
    <property type="entry name" value="Ig_TMEM131L_4"/>
</dbReference>
<dbReference type="PANTHER" id="PTHR22050:SF0">
    <property type="entry name" value="TRANSMEMBRANE PROTEIN 131 HOMOLOG"/>
    <property type="match status" value="1"/>
</dbReference>
<feature type="compositionally biased region" description="Pro residues" evidence="1">
    <location>
        <begin position="809"/>
        <end position="821"/>
    </location>
</feature>